<dbReference type="InterPro" id="IPR017871">
    <property type="entry name" value="ABC_transporter-like_CS"/>
</dbReference>
<dbReference type="EMBL" id="BJYU01000098">
    <property type="protein sequence ID" value="GEO17278.1"/>
    <property type="molecule type" value="Genomic_DNA"/>
</dbReference>
<sequence>MVRDEKSGASFMTPLVTIQNLDKAFPGVQALRKAHFELLPGEVHALMGENGAGKSTLMKILAGIYRKDSGGIRIRGVPVDVATPRAAQELGISIIHQELNLMNDLTAAQNIFIGREPKRALGLLLDEEALNRAAAEIFERMHLKIDPRVEVGKLTVAKQQMVEIAKALSFRSQVLIMDEPTAALNNAEIAELFAIIRKLRAKGVGIVYISHKMDELKEISDRITVMRDGETVGTVPTASTSVDAIISMMVGRSLTETKTEVPDLSSHDIVLEVRNLHRHNVIRDVSFKLRKGEILGFAGLMGAGRTEVARAIFGADPLDGGEIIVRGKHVTISSPQDAVRLGIGYLSEDRKRFGLATGMDVASNIVMPCLSRFLAIGIFLKGRAIRETARSYIKQLRIKTPSDTQEARLLSGGNQQKVVIAKWLARDCEILFFDEPTRGIDVGAKNEIYKLLNALAAQGRAIVMISSELPEILRMSHRIAVMCEGRLTGELPAEGATQEAIMRLATQRHSLTADTLTMATREPTT</sequence>
<proteinExistence type="inferred from homology"/>
<comment type="caution">
    <text evidence="13">The sequence shown here is derived from an EMBL/GenBank/DDBJ whole genome shotgun (WGS) entry which is preliminary data.</text>
</comment>
<dbReference type="GO" id="GO:0015749">
    <property type="term" value="P:monosaccharide transmembrane transport"/>
    <property type="evidence" value="ECO:0007669"/>
    <property type="project" value="UniProtKB-ARBA"/>
</dbReference>
<keyword evidence="7" id="KW-0677">Repeat</keyword>
<dbReference type="InterPro" id="IPR003439">
    <property type="entry name" value="ABC_transporter-like_ATP-bd"/>
</dbReference>
<keyword evidence="11" id="KW-0472">Membrane</keyword>
<organism evidence="13 14">
    <name type="scientific">Microvirga aerophila</name>
    <dbReference type="NCBI Taxonomy" id="670291"/>
    <lineage>
        <taxon>Bacteria</taxon>
        <taxon>Pseudomonadati</taxon>
        <taxon>Pseudomonadota</taxon>
        <taxon>Alphaproteobacteria</taxon>
        <taxon>Hyphomicrobiales</taxon>
        <taxon>Methylobacteriaceae</taxon>
        <taxon>Microvirga</taxon>
    </lineage>
</organism>
<keyword evidence="8" id="KW-0547">Nucleotide-binding</keyword>
<dbReference type="Gene3D" id="3.40.50.300">
    <property type="entry name" value="P-loop containing nucleotide triphosphate hydrolases"/>
    <property type="match status" value="2"/>
</dbReference>
<comment type="subcellular location">
    <subcellularLocation>
        <location evidence="2">Cell inner membrane</location>
    </subcellularLocation>
    <subcellularLocation>
        <location evidence="1">Cell membrane</location>
        <topology evidence="1">Peripheral membrane protein</topology>
    </subcellularLocation>
</comment>
<gene>
    <name evidence="13" type="ORF">MAE02_49740</name>
</gene>
<reference evidence="13 14" key="1">
    <citation type="submission" date="2019-07" db="EMBL/GenBank/DDBJ databases">
        <title>Whole genome shotgun sequence of Microvirga aerophila NBRC 106136.</title>
        <authorList>
            <person name="Hosoyama A."/>
            <person name="Uohara A."/>
            <person name="Ohji S."/>
            <person name="Ichikawa N."/>
        </authorList>
    </citation>
    <scope>NUCLEOTIDE SEQUENCE [LARGE SCALE GENOMIC DNA]</scope>
    <source>
        <strain evidence="13 14">NBRC 106136</strain>
    </source>
</reference>
<keyword evidence="14" id="KW-1185">Reference proteome</keyword>
<dbReference type="InterPro" id="IPR050107">
    <property type="entry name" value="ABC_carbohydrate_import_ATPase"/>
</dbReference>
<evidence type="ECO:0000256" key="10">
    <source>
        <dbReference type="ARBA" id="ARBA00022967"/>
    </source>
</evidence>
<evidence type="ECO:0000313" key="14">
    <source>
        <dbReference type="Proteomes" id="UP000321085"/>
    </source>
</evidence>
<dbReference type="SMART" id="SM00382">
    <property type="entry name" value="AAA"/>
    <property type="match status" value="2"/>
</dbReference>
<dbReference type="SUPFAM" id="SSF52540">
    <property type="entry name" value="P-loop containing nucleoside triphosphate hydrolases"/>
    <property type="match status" value="2"/>
</dbReference>
<dbReference type="PANTHER" id="PTHR43790:SF3">
    <property type="entry name" value="D-ALLOSE IMPORT ATP-BINDING PROTEIN ALSA-RELATED"/>
    <property type="match status" value="1"/>
</dbReference>
<evidence type="ECO:0000256" key="4">
    <source>
        <dbReference type="ARBA" id="ARBA00022448"/>
    </source>
</evidence>
<evidence type="ECO:0000313" key="13">
    <source>
        <dbReference type="EMBL" id="GEO17278.1"/>
    </source>
</evidence>
<dbReference type="InterPro" id="IPR003593">
    <property type="entry name" value="AAA+_ATPase"/>
</dbReference>
<evidence type="ECO:0000259" key="12">
    <source>
        <dbReference type="PROSITE" id="PS50893"/>
    </source>
</evidence>
<evidence type="ECO:0000256" key="5">
    <source>
        <dbReference type="ARBA" id="ARBA00022475"/>
    </source>
</evidence>
<feature type="domain" description="ABC transporter" evidence="12">
    <location>
        <begin position="16"/>
        <end position="253"/>
    </location>
</feature>
<evidence type="ECO:0000256" key="11">
    <source>
        <dbReference type="ARBA" id="ARBA00023136"/>
    </source>
</evidence>
<evidence type="ECO:0000256" key="7">
    <source>
        <dbReference type="ARBA" id="ARBA00022737"/>
    </source>
</evidence>
<keyword evidence="4" id="KW-0813">Transport</keyword>
<dbReference type="InterPro" id="IPR027417">
    <property type="entry name" value="P-loop_NTPase"/>
</dbReference>
<dbReference type="PROSITE" id="PS50893">
    <property type="entry name" value="ABC_TRANSPORTER_2"/>
    <property type="match status" value="2"/>
</dbReference>
<dbReference type="AlphaFoldDB" id="A0A512BZA4"/>
<dbReference type="GO" id="GO:0016887">
    <property type="term" value="F:ATP hydrolysis activity"/>
    <property type="evidence" value="ECO:0007669"/>
    <property type="project" value="InterPro"/>
</dbReference>
<dbReference type="GO" id="GO:0005524">
    <property type="term" value="F:ATP binding"/>
    <property type="evidence" value="ECO:0007669"/>
    <property type="project" value="UniProtKB-KW"/>
</dbReference>
<protein>
    <submittedName>
        <fullName evidence="13">Monosaccharide-transporting ATPase</fullName>
    </submittedName>
</protein>
<dbReference type="CDD" id="cd03216">
    <property type="entry name" value="ABC_Carb_Monos_I"/>
    <property type="match status" value="1"/>
</dbReference>
<dbReference type="CDD" id="cd03215">
    <property type="entry name" value="ABC_Carb_Monos_II"/>
    <property type="match status" value="1"/>
</dbReference>
<keyword evidence="9" id="KW-0067">ATP-binding</keyword>
<dbReference type="FunFam" id="3.40.50.300:FF:000126">
    <property type="entry name" value="Galactose/methyl galactoside import ATP-binding protein MglA"/>
    <property type="match status" value="1"/>
</dbReference>
<dbReference type="PANTHER" id="PTHR43790">
    <property type="entry name" value="CARBOHYDRATE TRANSPORT ATP-BINDING PROTEIN MG119-RELATED"/>
    <property type="match status" value="1"/>
</dbReference>
<evidence type="ECO:0000256" key="9">
    <source>
        <dbReference type="ARBA" id="ARBA00022840"/>
    </source>
</evidence>
<evidence type="ECO:0000256" key="6">
    <source>
        <dbReference type="ARBA" id="ARBA00022597"/>
    </source>
</evidence>
<name>A0A512BZA4_9HYPH</name>
<dbReference type="FunFam" id="3.40.50.300:FF:000127">
    <property type="entry name" value="Ribose import ATP-binding protein RbsA"/>
    <property type="match status" value="1"/>
</dbReference>
<dbReference type="Pfam" id="PF00005">
    <property type="entry name" value="ABC_tran"/>
    <property type="match status" value="2"/>
</dbReference>
<feature type="domain" description="ABC transporter" evidence="12">
    <location>
        <begin position="264"/>
        <end position="509"/>
    </location>
</feature>
<keyword evidence="10" id="KW-1278">Translocase</keyword>
<evidence type="ECO:0000256" key="2">
    <source>
        <dbReference type="ARBA" id="ARBA00004533"/>
    </source>
</evidence>
<comment type="similarity">
    <text evidence="3">Belongs to the ABC transporter superfamily.</text>
</comment>
<dbReference type="PROSITE" id="PS00211">
    <property type="entry name" value="ABC_TRANSPORTER_1"/>
    <property type="match status" value="1"/>
</dbReference>
<dbReference type="Proteomes" id="UP000321085">
    <property type="component" value="Unassembled WGS sequence"/>
</dbReference>
<evidence type="ECO:0000256" key="1">
    <source>
        <dbReference type="ARBA" id="ARBA00004202"/>
    </source>
</evidence>
<evidence type="ECO:0000256" key="3">
    <source>
        <dbReference type="ARBA" id="ARBA00005417"/>
    </source>
</evidence>
<accession>A0A512BZA4</accession>
<keyword evidence="6" id="KW-0762">Sugar transport</keyword>
<keyword evidence="5" id="KW-1003">Cell membrane</keyword>
<dbReference type="GO" id="GO:0005886">
    <property type="term" value="C:plasma membrane"/>
    <property type="evidence" value="ECO:0007669"/>
    <property type="project" value="UniProtKB-SubCell"/>
</dbReference>
<evidence type="ECO:0000256" key="8">
    <source>
        <dbReference type="ARBA" id="ARBA00022741"/>
    </source>
</evidence>